<name>A0A0A9GDB7_ARUDO</name>
<dbReference type="EMBL" id="GBRH01174831">
    <property type="protein sequence ID" value="JAE23065.1"/>
    <property type="molecule type" value="Transcribed_RNA"/>
</dbReference>
<evidence type="ECO:0000256" key="1">
    <source>
        <dbReference type="SAM" id="MobiDB-lite"/>
    </source>
</evidence>
<evidence type="ECO:0000313" key="2">
    <source>
        <dbReference type="EMBL" id="JAE23065.1"/>
    </source>
</evidence>
<sequence length="22" mass="2316">MRVGERGGEEGGEARVQGDRGN</sequence>
<protein>
    <submittedName>
        <fullName evidence="2">Uncharacterized protein</fullName>
    </submittedName>
</protein>
<reference evidence="2" key="2">
    <citation type="journal article" date="2015" name="Data Brief">
        <title>Shoot transcriptome of the giant reed, Arundo donax.</title>
        <authorList>
            <person name="Barrero R.A."/>
            <person name="Guerrero F.D."/>
            <person name="Moolhuijzen P."/>
            <person name="Goolsby J.A."/>
            <person name="Tidwell J."/>
            <person name="Bellgard S.E."/>
            <person name="Bellgard M.I."/>
        </authorList>
    </citation>
    <scope>NUCLEOTIDE SEQUENCE</scope>
    <source>
        <tissue evidence="2">Shoot tissue taken approximately 20 cm above the soil surface</tissue>
    </source>
</reference>
<reference evidence="2" key="1">
    <citation type="submission" date="2014-09" db="EMBL/GenBank/DDBJ databases">
        <authorList>
            <person name="Magalhaes I.L.F."/>
            <person name="Oliveira U."/>
            <person name="Santos F.R."/>
            <person name="Vidigal T.H.D.A."/>
            <person name="Brescovit A.D."/>
            <person name="Santos A.J."/>
        </authorList>
    </citation>
    <scope>NUCLEOTIDE SEQUENCE</scope>
    <source>
        <tissue evidence="2">Shoot tissue taken approximately 20 cm above the soil surface</tissue>
    </source>
</reference>
<accession>A0A0A9GDB7</accession>
<feature type="region of interest" description="Disordered" evidence="1">
    <location>
        <begin position="1"/>
        <end position="22"/>
    </location>
</feature>
<organism evidence="2">
    <name type="scientific">Arundo donax</name>
    <name type="common">Giant reed</name>
    <name type="synonym">Donax arundinaceus</name>
    <dbReference type="NCBI Taxonomy" id="35708"/>
    <lineage>
        <taxon>Eukaryota</taxon>
        <taxon>Viridiplantae</taxon>
        <taxon>Streptophyta</taxon>
        <taxon>Embryophyta</taxon>
        <taxon>Tracheophyta</taxon>
        <taxon>Spermatophyta</taxon>
        <taxon>Magnoliopsida</taxon>
        <taxon>Liliopsida</taxon>
        <taxon>Poales</taxon>
        <taxon>Poaceae</taxon>
        <taxon>PACMAD clade</taxon>
        <taxon>Arundinoideae</taxon>
        <taxon>Arundineae</taxon>
        <taxon>Arundo</taxon>
    </lineage>
</organism>
<dbReference type="AlphaFoldDB" id="A0A0A9GDB7"/>
<proteinExistence type="predicted"/>